<dbReference type="EMBL" id="CP022521">
    <property type="protein sequence ID" value="ASO20128.1"/>
    <property type="molecule type" value="Genomic_DNA"/>
</dbReference>
<dbReference type="RefSeq" id="WP_093941511.1">
    <property type="nucleotide sequence ID" value="NZ_CP022521.1"/>
</dbReference>
<dbReference type="AlphaFoldDB" id="A0A221W2V6"/>
<feature type="region of interest" description="Disordered" evidence="1">
    <location>
        <begin position="1"/>
        <end position="72"/>
    </location>
</feature>
<organism evidence="2 3">
    <name type="scientific">Actinoalloteichus hoggarensis</name>
    <dbReference type="NCBI Taxonomy" id="1470176"/>
    <lineage>
        <taxon>Bacteria</taxon>
        <taxon>Bacillati</taxon>
        <taxon>Actinomycetota</taxon>
        <taxon>Actinomycetes</taxon>
        <taxon>Pseudonocardiales</taxon>
        <taxon>Pseudonocardiaceae</taxon>
        <taxon>Actinoalloteichus</taxon>
    </lineage>
</organism>
<feature type="compositionally biased region" description="Low complexity" evidence="1">
    <location>
        <begin position="40"/>
        <end position="50"/>
    </location>
</feature>
<proteinExistence type="predicted"/>
<dbReference type="OrthoDB" id="9944571at2"/>
<name>A0A221W2V6_9PSEU</name>
<feature type="compositionally biased region" description="Polar residues" evidence="1">
    <location>
        <begin position="1"/>
        <end position="10"/>
    </location>
</feature>
<evidence type="ECO:0000313" key="3">
    <source>
        <dbReference type="Proteomes" id="UP000204221"/>
    </source>
</evidence>
<evidence type="ECO:0000313" key="2">
    <source>
        <dbReference type="EMBL" id="ASO20128.1"/>
    </source>
</evidence>
<gene>
    <name evidence="2" type="ORF">AHOG_12425</name>
</gene>
<dbReference type="KEGG" id="ahg:AHOG_12425"/>
<accession>A0A221W2V6</accession>
<protein>
    <submittedName>
        <fullName evidence="2">Uncharacterized protein</fullName>
    </submittedName>
</protein>
<evidence type="ECO:0000256" key="1">
    <source>
        <dbReference type="SAM" id="MobiDB-lite"/>
    </source>
</evidence>
<feature type="compositionally biased region" description="Acidic residues" evidence="1">
    <location>
        <begin position="62"/>
        <end position="72"/>
    </location>
</feature>
<sequence length="72" mass="7636">MTGSEPSQPAGNEADLAEQEREVADLDVGSGVEEGEDLPLDTAAELPAEAAEADVVEQREELLDDEEATEHD</sequence>
<dbReference type="Proteomes" id="UP000204221">
    <property type="component" value="Chromosome"/>
</dbReference>
<reference evidence="2 3" key="1">
    <citation type="submission" date="2017-07" db="EMBL/GenBank/DDBJ databases">
        <title>Complete genome sequence of Actinoalloteichus hoggarensis DSM 45943, type strain of Actinoalloteichus hoggarensis.</title>
        <authorList>
            <person name="Ruckert C."/>
            <person name="Nouioui I."/>
            <person name="Willmese J."/>
            <person name="van Wezel G."/>
            <person name="Klenk H.-P."/>
            <person name="Kalinowski J."/>
            <person name="Zotchev S.B."/>
        </authorList>
    </citation>
    <scope>NUCLEOTIDE SEQUENCE [LARGE SCALE GENOMIC DNA]</scope>
    <source>
        <strain evidence="2 3">DSM 45943</strain>
    </source>
</reference>
<keyword evidence="3" id="KW-1185">Reference proteome</keyword>